<dbReference type="RefSeq" id="WP_158101106.1">
    <property type="nucleotide sequence ID" value="NZ_BLAG01000004.1"/>
</dbReference>
<sequence length="46" mass="5383">MNRLRALAARLRRPRPVRLDSRLAAFEALYHAPAASRRNTRKEPRT</sequence>
<keyword evidence="2" id="KW-1185">Reference proteome</keyword>
<evidence type="ECO:0000313" key="1">
    <source>
        <dbReference type="EMBL" id="GES27842.1"/>
    </source>
</evidence>
<proteinExistence type="predicted"/>
<name>A0A5J4L6M3_9ACTN</name>
<evidence type="ECO:0000313" key="2">
    <source>
        <dbReference type="Proteomes" id="UP000325598"/>
    </source>
</evidence>
<dbReference type="Proteomes" id="UP000325598">
    <property type="component" value="Unassembled WGS sequence"/>
</dbReference>
<reference evidence="1 2" key="1">
    <citation type="submission" date="2019-10" db="EMBL/GenBank/DDBJ databases">
        <title>Whole genome shotgun sequence of Streptomyces angustmyceticus NBRC 3934.</title>
        <authorList>
            <person name="Hosoyama A."/>
            <person name="Ichikawa N."/>
            <person name="Kimura A."/>
            <person name="Kitahashi Y."/>
            <person name="Komaki H."/>
            <person name="Uohara A."/>
        </authorList>
    </citation>
    <scope>NUCLEOTIDE SEQUENCE [LARGE SCALE GENOMIC DNA]</scope>
    <source>
        <strain evidence="1 2">NBRC 3934</strain>
    </source>
</reference>
<dbReference type="EMBL" id="BLAG01000004">
    <property type="protein sequence ID" value="GES27842.1"/>
    <property type="molecule type" value="Genomic_DNA"/>
</dbReference>
<gene>
    <name evidence="1" type="ORF">San01_03290</name>
</gene>
<organism evidence="1 2">
    <name type="scientific">Streptomyces angustmyceticus</name>
    <dbReference type="NCBI Taxonomy" id="285578"/>
    <lineage>
        <taxon>Bacteria</taxon>
        <taxon>Bacillati</taxon>
        <taxon>Actinomycetota</taxon>
        <taxon>Actinomycetes</taxon>
        <taxon>Kitasatosporales</taxon>
        <taxon>Streptomycetaceae</taxon>
        <taxon>Streptomyces</taxon>
    </lineage>
</organism>
<dbReference type="AlphaFoldDB" id="A0A5J4L6M3"/>
<accession>A0A5J4L6M3</accession>
<comment type="caution">
    <text evidence="1">The sequence shown here is derived from an EMBL/GenBank/DDBJ whole genome shotgun (WGS) entry which is preliminary data.</text>
</comment>
<dbReference type="GeneID" id="96749761"/>
<protein>
    <submittedName>
        <fullName evidence="1">Uncharacterized protein</fullName>
    </submittedName>
</protein>